<sequence length="50" mass="5369">MKSNILQIARDSGMLILLEGRIGHEDYTSVSGSVNALSQLEVAPGIRTAR</sequence>
<protein>
    <submittedName>
        <fullName evidence="1">Uncharacterized protein</fullName>
    </submittedName>
</protein>
<proteinExistence type="predicted"/>
<name>A0A7Z7I140_9BURK</name>
<dbReference type="Proteomes" id="UP000219522">
    <property type="component" value="Unassembled WGS sequence"/>
</dbReference>
<reference evidence="1 2" key="1">
    <citation type="submission" date="2017-09" db="EMBL/GenBank/DDBJ databases">
        <authorList>
            <person name="Varghese N."/>
            <person name="Submissions S."/>
        </authorList>
    </citation>
    <scope>NUCLEOTIDE SEQUENCE [LARGE SCALE GENOMIC DNA]</scope>
    <source>
        <strain evidence="1 2">OK806</strain>
    </source>
</reference>
<comment type="caution">
    <text evidence="1">The sequence shown here is derived from an EMBL/GenBank/DDBJ whole genome shotgun (WGS) entry which is preliminary data.</text>
</comment>
<evidence type="ECO:0000313" key="2">
    <source>
        <dbReference type="Proteomes" id="UP000219522"/>
    </source>
</evidence>
<gene>
    <name evidence="1" type="ORF">SAMN05446927_0227</name>
</gene>
<dbReference type="AlphaFoldDB" id="A0A7Z7I140"/>
<dbReference type="EMBL" id="OCSU01000001">
    <property type="protein sequence ID" value="SOE47650.1"/>
    <property type="molecule type" value="Genomic_DNA"/>
</dbReference>
<keyword evidence="2" id="KW-1185">Reference proteome</keyword>
<organism evidence="1 2">
    <name type="scientific">Caballeronia arationis</name>
    <dbReference type="NCBI Taxonomy" id="1777142"/>
    <lineage>
        <taxon>Bacteria</taxon>
        <taxon>Pseudomonadati</taxon>
        <taxon>Pseudomonadota</taxon>
        <taxon>Betaproteobacteria</taxon>
        <taxon>Burkholderiales</taxon>
        <taxon>Burkholderiaceae</taxon>
        <taxon>Caballeronia</taxon>
    </lineage>
</organism>
<evidence type="ECO:0000313" key="1">
    <source>
        <dbReference type="EMBL" id="SOE47650.1"/>
    </source>
</evidence>
<accession>A0A7Z7I140</accession>